<evidence type="ECO:0000256" key="1">
    <source>
        <dbReference type="ARBA" id="ARBA00004255"/>
    </source>
</evidence>
<evidence type="ECO:0000313" key="7">
    <source>
        <dbReference type="Proteomes" id="UP001159428"/>
    </source>
</evidence>
<evidence type="ECO:0000256" key="4">
    <source>
        <dbReference type="ARBA" id="ARBA00023121"/>
    </source>
</evidence>
<accession>A0AAU9X282</accession>
<reference evidence="6 7" key="1">
    <citation type="submission" date="2022-05" db="EMBL/GenBank/DDBJ databases">
        <authorList>
            <consortium name="Genoscope - CEA"/>
            <person name="William W."/>
        </authorList>
    </citation>
    <scope>NUCLEOTIDE SEQUENCE [LARGE SCALE GENOMIC DNA]</scope>
</reference>
<sequence>MAGSGGAAAAGALDHAARTMAKVVMEIANSPDFDREQIRGEKLTLSQAYCLLWQNSEDGNVGGRRFGFESNSGVTAAVIVDLIALGKVEIEIEPNTTMGVKNDHYRLKVVDEKPTGTYLDEALFNGILKHHEKHPDKPEKVKSVIFDDISQLRSKNYCSTITLDSLVELGILEMKEKMMGRKYPTVNKGPEESLEKQIREVVLQDMKPSSYIRVLLVLARHADNLMCLEDPVLKKHFSKEEYGKAKEKINQLVGL</sequence>
<keyword evidence="4" id="KW-0446">Lipid-binding</keyword>
<keyword evidence="5" id="KW-0472">Membrane</keyword>
<keyword evidence="3" id="KW-0333">Golgi apparatus</keyword>
<name>A0AAU9X282_9CNID</name>
<evidence type="ECO:0000256" key="3">
    <source>
        <dbReference type="ARBA" id="ARBA00023034"/>
    </source>
</evidence>
<keyword evidence="7" id="KW-1185">Reference proteome</keyword>
<comment type="caution">
    <text evidence="6">The sequence shown here is derived from an EMBL/GenBank/DDBJ whole genome shotgun (WGS) entry which is preliminary data.</text>
</comment>
<evidence type="ECO:0000313" key="6">
    <source>
        <dbReference type="EMBL" id="CAH3134261.1"/>
    </source>
</evidence>
<protein>
    <submittedName>
        <fullName evidence="6">Uncharacterized protein</fullName>
    </submittedName>
</protein>
<dbReference type="AlphaFoldDB" id="A0AAU9X282"/>
<comment type="subcellular location">
    <subcellularLocation>
        <location evidence="1">Golgi apparatus membrane</location>
        <topology evidence="1">Peripheral membrane protein</topology>
        <orientation evidence="1">Cytoplasmic side</orientation>
    </subcellularLocation>
</comment>
<dbReference type="InterPro" id="IPR008628">
    <property type="entry name" value="GPP34-like"/>
</dbReference>
<organism evidence="6 7">
    <name type="scientific">Pocillopora meandrina</name>
    <dbReference type="NCBI Taxonomy" id="46732"/>
    <lineage>
        <taxon>Eukaryota</taxon>
        <taxon>Metazoa</taxon>
        <taxon>Cnidaria</taxon>
        <taxon>Anthozoa</taxon>
        <taxon>Hexacorallia</taxon>
        <taxon>Scleractinia</taxon>
        <taxon>Astrocoeniina</taxon>
        <taxon>Pocilloporidae</taxon>
        <taxon>Pocillopora</taxon>
    </lineage>
</organism>
<gene>
    <name evidence="6" type="ORF">PMEA_00015792</name>
</gene>
<dbReference type="GO" id="GO:0070273">
    <property type="term" value="F:phosphatidylinositol-4-phosphate binding"/>
    <property type="evidence" value="ECO:0007669"/>
    <property type="project" value="InterPro"/>
</dbReference>
<proteinExistence type="inferred from homology"/>
<dbReference type="GO" id="GO:0000139">
    <property type="term" value="C:Golgi membrane"/>
    <property type="evidence" value="ECO:0007669"/>
    <property type="project" value="UniProtKB-SubCell"/>
</dbReference>
<dbReference type="Pfam" id="PF05719">
    <property type="entry name" value="GPP34"/>
    <property type="match status" value="1"/>
</dbReference>
<dbReference type="Gene3D" id="1.10.3630.10">
    <property type="entry name" value="yeast vps74-n-term truncation variant domain like"/>
    <property type="match status" value="1"/>
</dbReference>
<evidence type="ECO:0000256" key="2">
    <source>
        <dbReference type="ARBA" id="ARBA00007284"/>
    </source>
</evidence>
<dbReference type="EMBL" id="CALNXJ010000028">
    <property type="protein sequence ID" value="CAH3134261.1"/>
    <property type="molecule type" value="Genomic_DNA"/>
</dbReference>
<comment type="similarity">
    <text evidence="2">Belongs to the GOLPH3/VPS74 family.</text>
</comment>
<dbReference type="Proteomes" id="UP001159428">
    <property type="component" value="Unassembled WGS sequence"/>
</dbReference>
<evidence type="ECO:0000256" key="5">
    <source>
        <dbReference type="ARBA" id="ARBA00023136"/>
    </source>
</evidence>
<dbReference type="InterPro" id="IPR038261">
    <property type="entry name" value="GPP34-like_sf"/>
</dbReference>